<dbReference type="CDD" id="cd14852">
    <property type="entry name" value="LD-carboxypeptidase"/>
    <property type="match status" value="1"/>
</dbReference>
<feature type="region of interest" description="Disordered" evidence="1">
    <location>
        <begin position="43"/>
        <end position="67"/>
    </location>
</feature>
<gene>
    <name evidence="3" type="ORF">EDM22_16225</name>
</gene>
<dbReference type="RefSeq" id="WP_122938124.1">
    <property type="nucleotide sequence ID" value="NZ_JBHSNT010000044.1"/>
</dbReference>
<dbReference type="InterPro" id="IPR052179">
    <property type="entry name" value="DD-CPase-like"/>
</dbReference>
<evidence type="ECO:0000313" key="4">
    <source>
        <dbReference type="Proteomes" id="UP000275048"/>
    </source>
</evidence>
<sequence>MNGNPSARVRRNRIILVVVLAAAAVVALGAGLLLGGGGPFAAAKGAGSTPTPTETARPAPASTAPPASVDTFDRAKFSLDDPNSIWVVVNKLRPMNPQDFVPSDLVPVDVPYTNEPELRQEAADAVIAMFQAATDEAGLTLASNSAYRSYETQVNVYDGDDTLTARPGFSEHQTGLVMDIGAESGECSLDPCFADTPEGAWLRDNAWRFGFILRYPADKTDITGYAFEPWHFRYVGVELATEMHETGVTTLEEFFGLPPAPNYE</sequence>
<dbReference type="EMBL" id="RHHB01000048">
    <property type="protein sequence ID" value="RNB45413.1"/>
    <property type="molecule type" value="Genomic_DNA"/>
</dbReference>
<dbReference type="GO" id="GO:0004180">
    <property type="term" value="F:carboxypeptidase activity"/>
    <property type="evidence" value="ECO:0007669"/>
    <property type="project" value="UniProtKB-KW"/>
</dbReference>
<evidence type="ECO:0000259" key="2">
    <source>
        <dbReference type="Pfam" id="PF02557"/>
    </source>
</evidence>
<comment type="caution">
    <text evidence="3">The sequence shown here is derived from an EMBL/GenBank/DDBJ whole genome shotgun (WGS) entry which is preliminary data.</text>
</comment>
<proteinExistence type="predicted"/>
<dbReference type="SUPFAM" id="SSF55166">
    <property type="entry name" value="Hedgehog/DD-peptidase"/>
    <property type="match status" value="1"/>
</dbReference>
<name>A0A3M8A2H1_9MICO</name>
<evidence type="ECO:0000256" key="1">
    <source>
        <dbReference type="SAM" id="MobiDB-lite"/>
    </source>
</evidence>
<dbReference type="GO" id="GO:0006508">
    <property type="term" value="P:proteolysis"/>
    <property type="evidence" value="ECO:0007669"/>
    <property type="project" value="InterPro"/>
</dbReference>
<dbReference type="InterPro" id="IPR003709">
    <property type="entry name" value="VanY-like_core_dom"/>
</dbReference>
<accession>A0A3M8A2H1</accession>
<protein>
    <submittedName>
        <fullName evidence="3">D-alanyl-D-alanine carboxypeptidase family protein</fullName>
    </submittedName>
</protein>
<dbReference type="PANTHER" id="PTHR34385:SF1">
    <property type="entry name" value="PEPTIDOGLYCAN L-ALANYL-D-GLUTAMATE ENDOPEPTIDASE CWLK"/>
    <property type="match status" value="1"/>
</dbReference>
<dbReference type="PANTHER" id="PTHR34385">
    <property type="entry name" value="D-ALANYL-D-ALANINE CARBOXYPEPTIDASE"/>
    <property type="match status" value="1"/>
</dbReference>
<dbReference type="Pfam" id="PF02557">
    <property type="entry name" value="VanY"/>
    <property type="match status" value="1"/>
</dbReference>
<keyword evidence="4" id="KW-1185">Reference proteome</keyword>
<keyword evidence="3" id="KW-0121">Carboxypeptidase</keyword>
<dbReference type="OrthoDB" id="9792074at2"/>
<keyword evidence="3" id="KW-0378">Hydrolase</keyword>
<evidence type="ECO:0000313" key="3">
    <source>
        <dbReference type="EMBL" id="RNB45413.1"/>
    </source>
</evidence>
<feature type="domain" description="D-alanyl-D-alanine carboxypeptidase-like core" evidence="2">
    <location>
        <begin position="117"/>
        <end position="236"/>
    </location>
</feature>
<keyword evidence="3" id="KW-0645">Protease</keyword>
<dbReference type="InterPro" id="IPR009045">
    <property type="entry name" value="Zn_M74/Hedgehog-like"/>
</dbReference>
<reference evidence="3 4" key="1">
    <citation type="submission" date="2018-10" db="EMBL/GenBank/DDBJ databases">
        <title>Isolation, diversity and antibacterial activity of antinobacteria from the wheat rhizosphere soil.</title>
        <authorList>
            <person name="Sun T."/>
        </authorList>
    </citation>
    <scope>NUCLEOTIDE SEQUENCE [LARGE SCALE GENOMIC DNA]</scope>
    <source>
        <strain evidence="3 4">SJ-23</strain>
    </source>
</reference>
<dbReference type="Gene3D" id="3.30.1380.10">
    <property type="match status" value="1"/>
</dbReference>
<dbReference type="AlphaFoldDB" id="A0A3M8A2H1"/>
<dbReference type="InterPro" id="IPR058193">
    <property type="entry name" value="VanY/YodJ_core_dom"/>
</dbReference>
<dbReference type="Proteomes" id="UP000275048">
    <property type="component" value="Unassembled WGS sequence"/>
</dbReference>
<organism evidence="3 4">
    <name type="scientific">Agromyces tardus</name>
    <dbReference type="NCBI Taxonomy" id="2583849"/>
    <lineage>
        <taxon>Bacteria</taxon>
        <taxon>Bacillati</taxon>
        <taxon>Actinomycetota</taxon>
        <taxon>Actinomycetes</taxon>
        <taxon>Micrococcales</taxon>
        <taxon>Microbacteriaceae</taxon>
        <taxon>Agromyces</taxon>
    </lineage>
</organism>